<evidence type="ECO:0000313" key="1">
    <source>
        <dbReference type="EMBL" id="PYE14802.1"/>
    </source>
</evidence>
<sequence length="148" mass="16510">MNAIEPQLAERLRIERLAVETLYRAFSDNDPDLVDTVLAPDWDDVPLAPGQGLGPDGIKPVIRSFAQAFPDVRIVIHDMIQVPGQIAVRAEITGTHRGELFGIAPTGKQVSFRLHEFHALDGKRVTTTWHMEDWFGLFLQLGQFPAQA</sequence>
<dbReference type="RefSeq" id="WP_110857424.1">
    <property type="nucleotide sequence ID" value="NZ_QJSQ01000037.1"/>
</dbReference>
<reference evidence="1 2" key="1">
    <citation type="submission" date="2018-06" db="EMBL/GenBank/DDBJ databases">
        <title>Genomic Encyclopedia of Type Strains, Phase IV (KMG-V): Genome sequencing to study the core and pangenomes of soil and plant-associated prokaryotes.</title>
        <authorList>
            <person name="Whitman W."/>
        </authorList>
    </citation>
    <scope>NUCLEOTIDE SEQUENCE [LARGE SCALE GENOMIC DNA]</scope>
    <source>
        <strain evidence="1 2">SRCL-318</strain>
    </source>
</reference>
<dbReference type="InterPro" id="IPR009959">
    <property type="entry name" value="Cyclase_SnoaL-like"/>
</dbReference>
<dbReference type="AlphaFoldDB" id="A0A2V4SZF6"/>
<dbReference type="Gene3D" id="3.10.450.50">
    <property type="match status" value="1"/>
</dbReference>
<dbReference type="PANTHER" id="PTHR38436">
    <property type="entry name" value="POLYKETIDE CYCLASE SNOAL-LIKE DOMAIN"/>
    <property type="match status" value="1"/>
</dbReference>
<dbReference type="EMBL" id="QJSQ01000037">
    <property type="protein sequence ID" value="PYE14802.1"/>
    <property type="molecule type" value="Genomic_DNA"/>
</dbReference>
<gene>
    <name evidence="1" type="ORF">C7410_13750</name>
</gene>
<evidence type="ECO:0000313" key="2">
    <source>
        <dbReference type="Proteomes" id="UP000247772"/>
    </source>
</evidence>
<organism evidence="1 2">
    <name type="scientific">Paraburkholderia silvatlantica</name>
    <dbReference type="NCBI Taxonomy" id="321895"/>
    <lineage>
        <taxon>Bacteria</taxon>
        <taxon>Pseudomonadati</taxon>
        <taxon>Pseudomonadota</taxon>
        <taxon>Betaproteobacteria</taxon>
        <taxon>Burkholderiales</taxon>
        <taxon>Burkholderiaceae</taxon>
        <taxon>Paraburkholderia</taxon>
    </lineage>
</organism>
<dbReference type="SUPFAM" id="SSF54427">
    <property type="entry name" value="NTF2-like"/>
    <property type="match status" value="1"/>
</dbReference>
<protein>
    <submittedName>
        <fullName evidence="1">Putative ester cyclase</fullName>
    </submittedName>
</protein>
<comment type="caution">
    <text evidence="1">The sequence shown here is derived from an EMBL/GenBank/DDBJ whole genome shotgun (WGS) entry which is preliminary data.</text>
</comment>
<accession>A0A2V4SZF6</accession>
<dbReference type="PANTHER" id="PTHR38436:SF1">
    <property type="entry name" value="ESTER CYCLASE"/>
    <property type="match status" value="1"/>
</dbReference>
<dbReference type="GO" id="GO:0030638">
    <property type="term" value="P:polyketide metabolic process"/>
    <property type="evidence" value="ECO:0007669"/>
    <property type="project" value="InterPro"/>
</dbReference>
<dbReference type="Proteomes" id="UP000247772">
    <property type="component" value="Unassembled WGS sequence"/>
</dbReference>
<dbReference type="Pfam" id="PF07366">
    <property type="entry name" value="SnoaL"/>
    <property type="match status" value="1"/>
</dbReference>
<name>A0A2V4SZF6_9BURK</name>
<proteinExistence type="predicted"/>
<dbReference type="InterPro" id="IPR032710">
    <property type="entry name" value="NTF2-like_dom_sf"/>
</dbReference>
<dbReference type="OrthoDB" id="9182871at2"/>